<dbReference type="GO" id="GO:0006508">
    <property type="term" value="P:proteolysis"/>
    <property type="evidence" value="ECO:0007669"/>
    <property type="project" value="UniProtKB-KW"/>
</dbReference>
<reference evidence="7 8" key="1">
    <citation type="submission" date="2018-07" db="EMBL/GenBank/DDBJ databases">
        <title>Genomic Encyclopedia of Type Strains, Phase III (KMG-III): the genomes of soil and plant-associated and newly described type strains.</title>
        <authorList>
            <person name="Whitman W."/>
        </authorList>
    </citation>
    <scope>NUCLEOTIDE SEQUENCE [LARGE SCALE GENOMIC DNA]</scope>
    <source>
        <strain evidence="7 8">31-25a</strain>
    </source>
</reference>
<evidence type="ECO:0000256" key="6">
    <source>
        <dbReference type="SAM" id="MobiDB-lite"/>
    </source>
</evidence>
<evidence type="ECO:0000256" key="3">
    <source>
        <dbReference type="ARBA" id="ARBA00022729"/>
    </source>
</evidence>
<keyword evidence="4" id="KW-0378">Hydrolase</keyword>
<dbReference type="AlphaFoldDB" id="A0A368YMK9"/>
<evidence type="ECO:0000313" key="7">
    <source>
        <dbReference type="EMBL" id="RCW81463.1"/>
    </source>
</evidence>
<keyword evidence="3" id="KW-0732">Signal</keyword>
<evidence type="ECO:0000256" key="4">
    <source>
        <dbReference type="ARBA" id="ARBA00022801"/>
    </source>
</evidence>
<dbReference type="InterPro" id="IPR029058">
    <property type="entry name" value="AB_hydrolase_fold"/>
</dbReference>
<evidence type="ECO:0000256" key="5">
    <source>
        <dbReference type="ARBA" id="ARBA00023180"/>
    </source>
</evidence>
<dbReference type="GO" id="GO:0004185">
    <property type="term" value="F:serine-type carboxypeptidase activity"/>
    <property type="evidence" value="ECO:0007669"/>
    <property type="project" value="InterPro"/>
</dbReference>
<organism evidence="7 8">
    <name type="scientific">Phyllobacterium bourgognense</name>
    <dbReference type="NCBI Taxonomy" id="314236"/>
    <lineage>
        <taxon>Bacteria</taxon>
        <taxon>Pseudomonadati</taxon>
        <taxon>Pseudomonadota</taxon>
        <taxon>Alphaproteobacteria</taxon>
        <taxon>Hyphomicrobiales</taxon>
        <taxon>Phyllobacteriaceae</taxon>
        <taxon>Phyllobacterium</taxon>
    </lineage>
</organism>
<dbReference type="Proteomes" id="UP000253324">
    <property type="component" value="Unassembled WGS sequence"/>
</dbReference>
<name>A0A368YMK9_9HYPH</name>
<dbReference type="InterPro" id="IPR001563">
    <property type="entry name" value="Peptidase_S10"/>
</dbReference>
<evidence type="ECO:0000256" key="1">
    <source>
        <dbReference type="ARBA" id="ARBA00022645"/>
    </source>
</evidence>
<feature type="region of interest" description="Disordered" evidence="6">
    <location>
        <begin position="48"/>
        <end position="85"/>
    </location>
</feature>
<dbReference type="InterPro" id="IPR018202">
    <property type="entry name" value="Ser_caboxypep_ser_AS"/>
</dbReference>
<protein>
    <submittedName>
        <fullName evidence="7">Carboxypeptidase C (Cathepsin A)</fullName>
    </submittedName>
</protein>
<dbReference type="EMBL" id="QPJM01000010">
    <property type="protein sequence ID" value="RCW81463.1"/>
    <property type="molecule type" value="Genomic_DNA"/>
</dbReference>
<sequence>MLSSLSRANEYTLWRRRRIEGGEELFHHIILRLAIAFALLTSPAFPQDNARQDVGPDDHGGKVGQSRQPSGAGDNVHTPKTESDNSTGILGLLAADSVTDHALKTRAQDLAYTATAGTLSLFGQNGERTAKVFYTAYVASNRQAGRPLTFAFNGGPGAASAYLHLGLVGPRILDFGSNGQDGTRPTLVDNPDSWLEFTDLVLIDPVGTGWSRAASDSVASSFYAVGQDAESIAKTIALYVNHNERMASPKYLLGESYGGFRAAKVASALKNDQGILVSGIVMLSPLIEGQLLFGEREYPLGAALQLPSLAAAELERRNAFDSSAIRNAEQFAMTDYLVTLAGPEPTGDKAKAFYARVSQLTGIPEAVVGRTRGFLDNTYVKHSKGDEFEVVSPYDASFAVSDPYPESDADRSNDPILDGFTRSYGAAFASYARNELGFRTELTYRLLANDVNERWEWGRRGKSGGMRAQASATGDIRDLLSVIPSFRLLVAQGYSDAITPYGISKYVIDHLPSSLAAGRVDLKLYRGGHMFYTRSSSRRDLTADARTFFSGQIGKPQGE</sequence>
<dbReference type="Pfam" id="PF00450">
    <property type="entry name" value="Peptidase_S10"/>
    <property type="match status" value="1"/>
</dbReference>
<dbReference type="PANTHER" id="PTHR11802">
    <property type="entry name" value="SERINE PROTEASE FAMILY S10 SERINE CARBOXYPEPTIDASE"/>
    <property type="match status" value="1"/>
</dbReference>
<keyword evidence="5" id="KW-0325">Glycoprotein</keyword>
<accession>A0A368YMK9</accession>
<evidence type="ECO:0000313" key="8">
    <source>
        <dbReference type="Proteomes" id="UP000253324"/>
    </source>
</evidence>
<gene>
    <name evidence="7" type="ORF">C7476_11017</name>
</gene>
<dbReference type="SUPFAM" id="SSF53474">
    <property type="entry name" value="alpha/beta-Hydrolases"/>
    <property type="match status" value="1"/>
</dbReference>
<dbReference type="RefSeq" id="WP_245426395.1">
    <property type="nucleotide sequence ID" value="NZ_QPJM01000010.1"/>
</dbReference>
<keyword evidence="1 7" id="KW-0121">Carboxypeptidase</keyword>
<proteinExistence type="predicted"/>
<keyword evidence="2" id="KW-0645">Protease</keyword>
<feature type="compositionally biased region" description="Basic and acidic residues" evidence="6">
    <location>
        <begin position="50"/>
        <end position="61"/>
    </location>
</feature>
<comment type="caution">
    <text evidence="7">The sequence shown here is derived from an EMBL/GenBank/DDBJ whole genome shotgun (WGS) entry which is preliminary data.</text>
</comment>
<dbReference type="PANTHER" id="PTHR11802:SF3">
    <property type="entry name" value="RETINOID-INDUCIBLE SERINE CARBOXYPEPTIDASE"/>
    <property type="match status" value="1"/>
</dbReference>
<dbReference type="Gene3D" id="3.40.50.1820">
    <property type="entry name" value="alpha/beta hydrolase"/>
    <property type="match status" value="1"/>
</dbReference>
<dbReference type="PROSITE" id="PS00131">
    <property type="entry name" value="CARBOXYPEPT_SER_SER"/>
    <property type="match status" value="1"/>
</dbReference>
<keyword evidence="8" id="KW-1185">Reference proteome</keyword>
<evidence type="ECO:0000256" key="2">
    <source>
        <dbReference type="ARBA" id="ARBA00022670"/>
    </source>
</evidence>